<dbReference type="Pfam" id="PF00005">
    <property type="entry name" value="ABC_tran"/>
    <property type="match status" value="1"/>
</dbReference>
<dbReference type="GO" id="GO:0016887">
    <property type="term" value="F:ATP hydrolysis activity"/>
    <property type="evidence" value="ECO:0007669"/>
    <property type="project" value="InterPro"/>
</dbReference>
<dbReference type="GO" id="GO:0005524">
    <property type="term" value="F:ATP binding"/>
    <property type="evidence" value="ECO:0007669"/>
    <property type="project" value="UniProtKB-KW"/>
</dbReference>
<reference evidence="8 9" key="1">
    <citation type="submission" date="2020-08" db="EMBL/GenBank/DDBJ databases">
        <title>Sequencing the genomes of 1000 actinobacteria strains.</title>
        <authorList>
            <person name="Klenk H.-P."/>
        </authorList>
    </citation>
    <scope>NUCLEOTIDE SEQUENCE [LARGE SCALE GENOMIC DNA]</scope>
    <source>
        <strain evidence="8 9">DSM 43851</strain>
    </source>
</reference>
<dbReference type="InterPro" id="IPR050763">
    <property type="entry name" value="ABC_transporter_ATP-binding"/>
</dbReference>
<comment type="caution">
    <text evidence="8">The sequence shown here is derived from an EMBL/GenBank/DDBJ whole genome shotgun (WGS) entry which is preliminary data.</text>
</comment>
<evidence type="ECO:0000313" key="8">
    <source>
        <dbReference type="EMBL" id="MBB5891730.1"/>
    </source>
</evidence>
<evidence type="ECO:0000313" key="9">
    <source>
        <dbReference type="Proteomes" id="UP000585638"/>
    </source>
</evidence>
<feature type="domain" description="ABC transporter" evidence="7">
    <location>
        <begin position="5"/>
        <end position="237"/>
    </location>
</feature>
<protein>
    <submittedName>
        <fullName evidence="8">ABC-2 type transport system ATP-binding protein</fullName>
    </submittedName>
</protein>
<name>A0A7W9KG07_9PSEU</name>
<dbReference type="InterPro" id="IPR003593">
    <property type="entry name" value="AAA+_ATPase"/>
</dbReference>
<evidence type="ECO:0000256" key="6">
    <source>
        <dbReference type="ARBA" id="ARBA00023251"/>
    </source>
</evidence>
<evidence type="ECO:0000256" key="4">
    <source>
        <dbReference type="ARBA" id="ARBA00022741"/>
    </source>
</evidence>
<dbReference type="PANTHER" id="PTHR42711">
    <property type="entry name" value="ABC TRANSPORTER ATP-BINDING PROTEIN"/>
    <property type="match status" value="1"/>
</dbReference>
<dbReference type="Gene3D" id="3.40.50.300">
    <property type="entry name" value="P-loop containing nucleotide triphosphate hydrolases"/>
    <property type="match status" value="1"/>
</dbReference>
<organism evidence="8 9">
    <name type="scientific">Kutzneria kofuensis</name>
    <dbReference type="NCBI Taxonomy" id="103725"/>
    <lineage>
        <taxon>Bacteria</taxon>
        <taxon>Bacillati</taxon>
        <taxon>Actinomycetota</taxon>
        <taxon>Actinomycetes</taxon>
        <taxon>Pseudonocardiales</taxon>
        <taxon>Pseudonocardiaceae</taxon>
        <taxon>Kutzneria</taxon>
    </lineage>
</organism>
<keyword evidence="9" id="KW-1185">Reference proteome</keyword>
<comment type="similarity">
    <text evidence="2">Belongs to the ABC transporter superfamily.</text>
</comment>
<dbReference type="SUPFAM" id="SSF52540">
    <property type="entry name" value="P-loop containing nucleoside triphosphate hydrolases"/>
    <property type="match status" value="1"/>
</dbReference>
<evidence type="ECO:0000256" key="3">
    <source>
        <dbReference type="ARBA" id="ARBA00022448"/>
    </source>
</evidence>
<dbReference type="PANTHER" id="PTHR42711:SF5">
    <property type="entry name" value="ABC TRANSPORTER ATP-BINDING PROTEIN NATA"/>
    <property type="match status" value="1"/>
</dbReference>
<dbReference type="EMBL" id="JACHIR010000001">
    <property type="protein sequence ID" value="MBB5891730.1"/>
    <property type="molecule type" value="Genomic_DNA"/>
</dbReference>
<sequence length="392" mass="39749">MTDAVVVEELVKRYGKNPRPAVDGLGFTVHGGEVFGLLGPNGAGKTTTVGVLTTRVLPTSGRALVHDVDVVADPQRARQVLAVVPQRNNLDRSLNVRQNLLFHAAYHGVARAERTKLADEILERMGLTGHAKAAIDTLSGGQAQRVMIARALMHRPKVMFLDEPSTGLDPQARLFVHDRVAQLRAEGVTVVLTTHDMDEAAKLCDRVGIVDHGKLLALDTPAELTKSLPGSSTITFTVDLAGVAGSEIAAKLSAVDGVERVEQIAAANSGFPGGGAPWAGMAMGGGAPGGGATGGGAARGGVTGGATGGGAAGGGMPGAGAKGGGIPGAGAAVGAPQTEGNQFRLYSDFDAAVVLPPALSALGALGCEVSDLALGKPSLEDVFIHLTGRELR</sequence>
<keyword evidence="3" id="KW-0813">Transport</keyword>
<evidence type="ECO:0000259" key="7">
    <source>
        <dbReference type="PROSITE" id="PS50893"/>
    </source>
</evidence>
<dbReference type="PROSITE" id="PS00211">
    <property type="entry name" value="ABC_TRANSPORTER_1"/>
    <property type="match status" value="1"/>
</dbReference>
<evidence type="ECO:0000256" key="2">
    <source>
        <dbReference type="ARBA" id="ARBA00005417"/>
    </source>
</evidence>
<dbReference type="InterPro" id="IPR003439">
    <property type="entry name" value="ABC_transporter-like_ATP-bd"/>
</dbReference>
<dbReference type="RefSeq" id="WP_184862047.1">
    <property type="nucleotide sequence ID" value="NZ_BAAAWY010000006.1"/>
</dbReference>
<dbReference type="SMART" id="SM00382">
    <property type="entry name" value="AAA"/>
    <property type="match status" value="1"/>
</dbReference>
<gene>
    <name evidence="8" type="ORF">BJ998_002926</name>
</gene>
<dbReference type="InterPro" id="IPR017871">
    <property type="entry name" value="ABC_transporter-like_CS"/>
</dbReference>
<dbReference type="AlphaFoldDB" id="A0A7W9KG07"/>
<keyword evidence="6" id="KW-0046">Antibiotic resistance</keyword>
<proteinExistence type="inferred from homology"/>
<evidence type="ECO:0000256" key="5">
    <source>
        <dbReference type="ARBA" id="ARBA00022840"/>
    </source>
</evidence>
<evidence type="ECO:0000256" key="1">
    <source>
        <dbReference type="ARBA" id="ARBA00004202"/>
    </source>
</evidence>
<dbReference type="InterPro" id="IPR027417">
    <property type="entry name" value="P-loop_NTPase"/>
</dbReference>
<keyword evidence="5 8" id="KW-0067">ATP-binding</keyword>
<dbReference type="GO" id="GO:0046677">
    <property type="term" value="P:response to antibiotic"/>
    <property type="evidence" value="ECO:0007669"/>
    <property type="project" value="UniProtKB-KW"/>
</dbReference>
<dbReference type="GO" id="GO:0005886">
    <property type="term" value="C:plasma membrane"/>
    <property type="evidence" value="ECO:0007669"/>
    <property type="project" value="UniProtKB-SubCell"/>
</dbReference>
<keyword evidence="4" id="KW-0547">Nucleotide-binding</keyword>
<dbReference type="PROSITE" id="PS50893">
    <property type="entry name" value="ABC_TRANSPORTER_2"/>
    <property type="match status" value="1"/>
</dbReference>
<dbReference type="Proteomes" id="UP000585638">
    <property type="component" value="Unassembled WGS sequence"/>
</dbReference>
<accession>A0A7W9KG07</accession>
<comment type="subcellular location">
    <subcellularLocation>
        <location evidence="1">Cell membrane</location>
        <topology evidence="1">Peripheral membrane protein</topology>
    </subcellularLocation>
</comment>